<feature type="binding site" evidence="16">
    <location>
        <position position="175"/>
    </location>
    <ligand>
        <name>substrate</name>
    </ligand>
</feature>
<proteinExistence type="inferred from homology"/>
<comment type="similarity">
    <text evidence="14 16">Belongs to the type III pantothenate kinase family.</text>
</comment>
<keyword evidence="10 16" id="KW-0418">Kinase</keyword>
<dbReference type="Pfam" id="PF03309">
    <property type="entry name" value="Pan_kinase"/>
    <property type="match status" value="1"/>
</dbReference>
<dbReference type="UniPathway" id="UPA00241">
    <property type="reaction ID" value="UER00352"/>
</dbReference>
<dbReference type="RefSeq" id="WP_094626135.1">
    <property type="nucleotide sequence ID" value="NZ_NEFY01000036.1"/>
</dbReference>
<organism evidence="18 20">
    <name type="scientific">Marinobacter vinifirmus</name>
    <dbReference type="NCBI Taxonomy" id="355591"/>
    <lineage>
        <taxon>Bacteria</taxon>
        <taxon>Pseudomonadati</taxon>
        <taxon>Pseudomonadota</taxon>
        <taxon>Gammaproteobacteria</taxon>
        <taxon>Pseudomonadales</taxon>
        <taxon>Marinobacteraceae</taxon>
        <taxon>Marinobacter</taxon>
    </lineage>
</organism>
<dbReference type="PANTHER" id="PTHR34265:SF1">
    <property type="entry name" value="TYPE III PANTOTHENATE KINASE"/>
    <property type="match status" value="1"/>
</dbReference>
<comment type="function">
    <text evidence="16">Catalyzes the phosphorylation of pantothenate (Pan), the first step in CoA biosynthesis.</text>
</comment>
<dbReference type="HAMAP" id="MF_01274">
    <property type="entry name" value="Pantothen_kinase_3"/>
    <property type="match status" value="1"/>
</dbReference>
<comment type="subcellular location">
    <subcellularLocation>
        <location evidence="3 16">Cytoplasm</location>
    </subcellularLocation>
</comment>
<keyword evidence="12 16" id="KW-0630">Potassium</keyword>
<dbReference type="GO" id="GO:0004594">
    <property type="term" value="F:pantothenate kinase activity"/>
    <property type="evidence" value="ECO:0007669"/>
    <property type="project" value="UniProtKB-UniRule"/>
</dbReference>
<evidence type="ECO:0000256" key="14">
    <source>
        <dbReference type="ARBA" id="ARBA00038036"/>
    </source>
</evidence>
<feature type="active site" description="Proton acceptor" evidence="16">
    <location>
        <position position="100"/>
    </location>
</feature>
<dbReference type="PANTHER" id="PTHR34265">
    <property type="entry name" value="TYPE III PANTOTHENATE KINASE"/>
    <property type="match status" value="1"/>
</dbReference>
<evidence type="ECO:0000313" key="18">
    <source>
        <dbReference type="EMBL" id="TVT30556.1"/>
    </source>
</evidence>
<dbReference type="GO" id="GO:0015937">
    <property type="term" value="P:coenzyme A biosynthetic process"/>
    <property type="evidence" value="ECO:0007669"/>
    <property type="project" value="UniProtKB-UniRule"/>
</dbReference>
<keyword evidence="16" id="KW-0479">Metal-binding</keyword>
<keyword evidence="13 16" id="KW-0173">Coenzyme A biosynthesis</keyword>
<feature type="binding site" evidence="16">
    <location>
        <begin position="6"/>
        <end position="13"/>
    </location>
    <ligand>
        <name>ATP</name>
        <dbReference type="ChEBI" id="CHEBI:30616"/>
    </ligand>
</feature>
<evidence type="ECO:0000256" key="15">
    <source>
        <dbReference type="ARBA" id="ARBA00040883"/>
    </source>
</evidence>
<keyword evidence="9 16" id="KW-0547">Nucleotide-binding</keyword>
<keyword evidence="11 16" id="KW-0067">ATP-binding</keyword>
<evidence type="ECO:0000256" key="1">
    <source>
        <dbReference type="ARBA" id="ARBA00001206"/>
    </source>
</evidence>
<evidence type="ECO:0000313" key="19">
    <source>
        <dbReference type="Proteomes" id="UP000216984"/>
    </source>
</evidence>
<feature type="binding site" evidence="16">
    <location>
        <position position="91"/>
    </location>
    <ligand>
        <name>substrate</name>
    </ligand>
</feature>
<evidence type="ECO:0000313" key="17">
    <source>
        <dbReference type="EMBL" id="OZC34579.1"/>
    </source>
</evidence>
<evidence type="ECO:0000256" key="5">
    <source>
        <dbReference type="ARBA" id="ARBA00011738"/>
    </source>
</evidence>
<feature type="binding site" evidence="16">
    <location>
        <begin position="98"/>
        <end position="101"/>
    </location>
    <ligand>
        <name>substrate</name>
    </ligand>
</feature>
<dbReference type="EC" id="2.7.1.33" evidence="6 16"/>
<dbReference type="EMBL" id="VMRX01000060">
    <property type="protein sequence ID" value="TVT30556.1"/>
    <property type="molecule type" value="Genomic_DNA"/>
</dbReference>
<feature type="binding site" evidence="16">
    <location>
        <position position="120"/>
    </location>
    <ligand>
        <name>K(+)</name>
        <dbReference type="ChEBI" id="CHEBI:29103"/>
    </ligand>
</feature>
<dbReference type="CDD" id="cd24015">
    <property type="entry name" value="ASKHA_NBD_PanK-III"/>
    <property type="match status" value="1"/>
</dbReference>
<evidence type="ECO:0000256" key="9">
    <source>
        <dbReference type="ARBA" id="ARBA00022741"/>
    </source>
</evidence>
<comment type="catalytic activity">
    <reaction evidence="1 16">
        <text>(R)-pantothenate + ATP = (R)-4'-phosphopantothenate + ADP + H(+)</text>
        <dbReference type="Rhea" id="RHEA:16373"/>
        <dbReference type="ChEBI" id="CHEBI:10986"/>
        <dbReference type="ChEBI" id="CHEBI:15378"/>
        <dbReference type="ChEBI" id="CHEBI:29032"/>
        <dbReference type="ChEBI" id="CHEBI:30616"/>
        <dbReference type="ChEBI" id="CHEBI:456216"/>
        <dbReference type="EC" id="2.7.1.33"/>
    </reaction>
</comment>
<dbReference type="AlphaFoldDB" id="A0A259VW34"/>
<comment type="pathway">
    <text evidence="4 16">Cofactor biosynthesis; coenzyme A biosynthesis; CoA from (R)-pantothenate: step 1/5.</text>
</comment>
<evidence type="ECO:0000256" key="12">
    <source>
        <dbReference type="ARBA" id="ARBA00022958"/>
    </source>
</evidence>
<dbReference type="GO" id="GO:0046872">
    <property type="term" value="F:metal ion binding"/>
    <property type="evidence" value="ECO:0007669"/>
    <property type="project" value="UniProtKB-KW"/>
</dbReference>
<evidence type="ECO:0000256" key="7">
    <source>
        <dbReference type="ARBA" id="ARBA00022490"/>
    </source>
</evidence>
<comment type="caution">
    <text evidence="18">The sequence shown here is derived from an EMBL/GenBank/DDBJ whole genome shotgun (WGS) entry which is preliminary data.</text>
</comment>
<evidence type="ECO:0000256" key="6">
    <source>
        <dbReference type="ARBA" id="ARBA00012102"/>
    </source>
</evidence>
<evidence type="ECO:0000256" key="8">
    <source>
        <dbReference type="ARBA" id="ARBA00022679"/>
    </source>
</evidence>
<dbReference type="InterPro" id="IPR004619">
    <property type="entry name" value="Type_III_PanK"/>
</dbReference>
<dbReference type="SUPFAM" id="SSF53067">
    <property type="entry name" value="Actin-like ATPase domain"/>
    <property type="match status" value="2"/>
</dbReference>
<dbReference type="GO" id="GO:0005524">
    <property type="term" value="F:ATP binding"/>
    <property type="evidence" value="ECO:0007669"/>
    <property type="project" value="UniProtKB-UniRule"/>
</dbReference>
<dbReference type="Gene3D" id="3.30.420.40">
    <property type="match status" value="2"/>
</dbReference>
<reference evidence="17 19" key="1">
    <citation type="submission" date="2017-06" db="EMBL/GenBank/DDBJ databases">
        <title>Draft genome sequence of the halophilic bacterium Marinobacter vinifirmus FB1.</title>
        <authorList>
            <person name="Stepanov V.G."/>
            <person name="Roberts D.J."/>
            <person name="Fox G.E."/>
        </authorList>
    </citation>
    <scope>NUCLEOTIDE SEQUENCE [LARGE SCALE GENOMIC DNA]</scope>
    <source>
        <strain evidence="17 19">FB1</strain>
    </source>
</reference>
<evidence type="ECO:0000313" key="20">
    <source>
        <dbReference type="Proteomes" id="UP000319142"/>
    </source>
</evidence>
<reference evidence="18 20" key="2">
    <citation type="submission" date="2019-07" db="EMBL/GenBank/DDBJ databases">
        <title>The pathways for chlorine oxyanion respiration interact through the shared metabolite chlorate.</title>
        <authorList>
            <person name="Barnum T.P."/>
            <person name="Cheng Y."/>
            <person name="Hill K.A."/>
            <person name="Lucas L.N."/>
            <person name="Carlson H.K."/>
            <person name="Coates J.D."/>
        </authorList>
    </citation>
    <scope>NUCLEOTIDE SEQUENCE [LARGE SCALE GENOMIC DNA]</scope>
    <source>
        <strain evidence="18">UCB</strain>
    </source>
</reference>
<evidence type="ECO:0000256" key="2">
    <source>
        <dbReference type="ARBA" id="ARBA00001958"/>
    </source>
</evidence>
<evidence type="ECO:0000256" key="16">
    <source>
        <dbReference type="HAMAP-Rule" id="MF_01274"/>
    </source>
</evidence>
<dbReference type="InterPro" id="IPR043129">
    <property type="entry name" value="ATPase_NBD"/>
</dbReference>
<dbReference type="EMBL" id="NEFY01000036">
    <property type="protein sequence ID" value="OZC34579.1"/>
    <property type="molecule type" value="Genomic_DNA"/>
</dbReference>
<keyword evidence="8 16" id="KW-0808">Transferase</keyword>
<dbReference type="Proteomes" id="UP000216984">
    <property type="component" value="Unassembled WGS sequence"/>
</dbReference>
<keyword evidence="7 16" id="KW-0963">Cytoplasm</keyword>
<keyword evidence="19" id="KW-1185">Reference proteome</keyword>
<dbReference type="Proteomes" id="UP000319142">
    <property type="component" value="Unassembled WGS sequence"/>
</dbReference>
<name>A0A259VW34_9GAMM</name>
<comment type="cofactor">
    <cofactor evidence="2">
        <name>K(+)</name>
        <dbReference type="ChEBI" id="CHEBI:29103"/>
    </cofactor>
</comment>
<dbReference type="GO" id="GO:0005737">
    <property type="term" value="C:cytoplasm"/>
    <property type="evidence" value="ECO:0007669"/>
    <property type="project" value="UniProtKB-SubCell"/>
</dbReference>
<sequence length="244" mass="26428">MMLLVDSGNTRIKWRVVQGGQVKAEGAAMLDEKAPFAGLAHFAHDITRVAVSSVASEQNCRELEQALSRVTRAPVTFYWSESSRQGLVNSYQDVRKMGADRWHGMVGAWSRYPGGFAVVDAGSAVTVDYVAESGAHIGGYILPGLRMMRRSLKLDAARIGFEHDDQVNTLPGRSTGECANHGLAWLTLGVIERINADARVHNLRRVLLTGGDAQRFVDLGLQAEVRPGLVFEGLQAVAQGGKGE</sequence>
<feature type="binding site" evidence="16">
    <location>
        <position position="123"/>
    </location>
    <ligand>
        <name>ATP</name>
        <dbReference type="ChEBI" id="CHEBI:30616"/>
    </ligand>
</feature>
<evidence type="ECO:0000256" key="11">
    <source>
        <dbReference type="ARBA" id="ARBA00022840"/>
    </source>
</evidence>
<accession>A0A259VW34</accession>
<comment type="subunit">
    <text evidence="5 16">Homodimer.</text>
</comment>
<comment type="cofactor">
    <cofactor evidence="16">
        <name>NH4(+)</name>
        <dbReference type="ChEBI" id="CHEBI:28938"/>
    </cofactor>
    <cofactor evidence="16">
        <name>K(+)</name>
        <dbReference type="ChEBI" id="CHEBI:29103"/>
    </cofactor>
    <text evidence="16">A monovalent cation. Ammonium or potassium.</text>
</comment>
<gene>
    <name evidence="16" type="primary">coaX</name>
    <name evidence="17" type="ORF">B9Q17_06095</name>
    <name evidence="18" type="ORF">FHK81_16695</name>
</gene>
<evidence type="ECO:0000256" key="4">
    <source>
        <dbReference type="ARBA" id="ARBA00005225"/>
    </source>
</evidence>
<evidence type="ECO:0000256" key="10">
    <source>
        <dbReference type="ARBA" id="ARBA00022777"/>
    </source>
</evidence>
<evidence type="ECO:0000256" key="13">
    <source>
        <dbReference type="ARBA" id="ARBA00022993"/>
    </source>
</evidence>
<protein>
    <recommendedName>
        <fullName evidence="15 16">Type III pantothenate kinase</fullName>
        <ecNumber evidence="6 16">2.7.1.33</ecNumber>
    </recommendedName>
    <alternativeName>
        <fullName evidence="16">PanK-III</fullName>
    </alternativeName>
    <alternativeName>
        <fullName evidence="16">Pantothenic acid kinase</fullName>
    </alternativeName>
</protein>
<evidence type="ECO:0000256" key="3">
    <source>
        <dbReference type="ARBA" id="ARBA00004496"/>
    </source>
</evidence>
<dbReference type="NCBIfam" id="TIGR00671">
    <property type="entry name" value="baf"/>
    <property type="match status" value="1"/>
</dbReference>